<organism evidence="2 3">
    <name type="scientific">Streptomyces phyllanthi</name>
    <dbReference type="NCBI Taxonomy" id="1803180"/>
    <lineage>
        <taxon>Bacteria</taxon>
        <taxon>Bacillati</taxon>
        <taxon>Actinomycetota</taxon>
        <taxon>Actinomycetes</taxon>
        <taxon>Kitasatosporales</taxon>
        <taxon>Streptomycetaceae</taxon>
        <taxon>Streptomyces</taxon>
    </lineage>
</organism>
<dbReference type="AlphaFoldDB" id="A0A5N8W9P8"/>
<dbReference type="Proteomes" id="UP000326979">
    <property type="component" value="Unassembled WGS sequence"/>
</dbReference>
<name>A0A5N8W9P8_9ACTN</name>
<evidence type="ECO:0000259" key="1">
    <source>
        <dbReference type="Pfam" id="PF19631"/>
    </source>
</evidence>
<comment type="caution">
    <text evidence="2">The sequence shown here is derived from an EMBL/GenBank/DDBJ whole genome shotgun (WGS) entry which is preliminary data.</text>
</comment>
<dbReference type="Pfam" id="PF19631">
    <property type="entry name" value="Trypco2"/>
    <property type="match status" value="1"/>
</dbReference>
<reference evidence="2 3" key="1">
    <citation type="submission" date="2019-07" db="EMBL/GenBank/DDBJ databases">
        <title>New species of Amycolatopsis and Streptomyces.</title>
        <authorList>
            <person name="Duangmal K."/>
            <person name="Teo W.F.A."/>
            <person name="Lipun K."/>
        </authorList>
    </citation>
    <scope>NUCLEOTIDE SEQUENCE [LARGE SCALE GENOMIC DNA]</scope>
    <source>
        <strain evidence="2 3">TISTR 2346</strain>
    </source>
</reference>
<sequence>MSDPITVKELIRKLSEDLLESERERKQSGRRAVFEVAELTVELEFTVSRSRQGRAGLDLHVVDVGGEAGRTNAHSQRMTLRLVAAGAKIPPFGDDESAATQAGVNAAPATSSFVPLDYDEVLPVRPRISLRRRKEKND</sequence>
<dbReference type="InterPro" id="IPR045608">
    <property type="entry name" value="Trypco2"/>
</dbReference>
<protein>
    <recommendedName>
        <fullName evidence="1">Trypsin-co-occurring domain-containing protein</fullName>
    </recommendedName>
</protein>
<dbReference type="OrthoDB" id="9952587at2"/>
<feature type="domain" description="Trypsin-co-occurring" evidence="1">
    <location>
        <begin position="5"/>
        <end position="83"/>
    </location>
</feature>
<gene>
    <name evidence="2" type="ORF">FNH04_29270</name>
</gene>
<accession>A0A5N8W9P8</accession>
<evidence type="ECO:0000313" key="2">
    <source>
        <dbReference type="EMBL" id="MPY43842.1"/>
    </source>
</evidence>
<dbReference type="RefSeq" id="WP_152788790.1">
    <property type="nucleotide sequence ID" value="NZ_BAABEQ010000001.1"/>
</dbReference>
<dbReference type="EMBL" id="VJZE01000263">
    <property type="protein sequence ID" value="MPY43842.1"/>
    <property type="molecule type" value="Genomic_DNA"/>
</dbReference>
<evidence type="ECO:0000313" key="3">
    <source>
        <dbReference type="Proteomes" id="UP000326979"/>
    </source>
</evidence>
<keyword evidence="3" id="KW-1185">Reference proteome</keyword>
<proteinExistence type="predicted"/>